<name>A0AAW4LA78_9BACT</name>
<protein>
    <submittedName>
        <fullName evidence="1">Uncharacterized protein</fullName>
    </submittedName>
</protein>
<organism evidence="1 2">
    <name type="scientific">Geoanaerobacter pelophilus</name>
    <dbReference type="NCBI Taxonomy" id="60036"/>
    <lineage>
        <taxon>Bacteria</taxon>
        <taxon>Pseudomonadati</taxon>
        <taxon>Thermodesulfobacteriota</taxon>
        <taxon>Desulfuromonadia</taxon>
        <taxon>Geobacterales</taxon>
        <taxon>Geobacteraceae</taxon>
        <taxon>Geoanaerobacter</taxon>
    </lineage>
</organism>
<dbReference type="Proteomes" id="UP000811899">
    <property type="component" value="Unassembled WGS sequence"/>
</dbReference>
<reference evidence="1 2" key="1">
    <citation type="submission" date="2021-05" db="EMBL/GenBank/DDBJ databases">
        <title>The draft genome of Geobacter pelophilus DSM 12255.</title>
        <authorList>
            <person name="Xu Z."/>
            <person name="Masuda Y."/>
            <person name="Itoh H."/>
            <person name="Senoo K."/>
        </authorList>
    </citation>
    <scope>NUCLEOTIDE SEQUENCE [LARGE SCALE GENOMIC DNA]</scope>
    <source>
        <strain evidence="1 2">DSM 12255</strain>
    </source>
</reference>
<dbReference type="AlphaFoldDB" id="A0AAW4LA78"/>
<keyword evidence="2" id="KW-1185">Reference proteome</keyword>
<evidence type="ECO:0000313" key="2">
    <source>
        <dbReference type="Proteomes" id="UP000811899"/>
    </source>
</evidence>
<sequence>MSLVIIWACLALQCSRFQDSPGTCGVIYNRANGSITTVWNYSNASIYLPIWNPANPSFVPCSSYTGPNLPPEGAAVNLLPDTVAARMTPYCWTCHGEAAIWRYGDANTGMAFGNGNPVGYR</sequence>
<dbReference type="EMBL" id="JAHCVJ010000004">
    <property type="protein sequence ID" value="MBT0664762.1"/>
    <property type="molecule type" value="Genomic_DNA"/>
</dbReference>
<comment type="caution">
    <text evidence="1">The sequence shown here is derived from an EMBL/GenBank/DDBJ whole genome shotgun (WGS) entry which is preliminary data.</text>
</comment>
<proteinExistence type="predicted"/>
<evidence type="ECO:0000313" key="1">
    <source>
        <dbReference type="EMBL" id="MBT0664762.1"/>
    </source>
</evidence>
<dbReference type="RefSeq" id="WP_214171546.1">
    <property type="nucleotide sequence ID" value="NZ_JAHCVJ010000004.1"/>
</dbReference>
<gene>
    <name evidence="1" type="ORF">KI809_10665</name>
</gene>
<accession>A0AAW4LA78</accession>